<protein>
    <submittedName>
        <fullName evidence="3">Uncharacterized protein</fullName>
    </submittedName>
</protein>
<sequence length="78" mass="7963">MLAPQEGGGLSGQTAENNVGGVDDVPLTLDVAGLGAERTHGRSLRFFSEWGLPGSARTEGTGPDKATRTITTALAAPR</sequence>
<gene>
    <name evidence="3" type="ORF">SANT12839_055730</name>
    <name evidence="2" type="ORF">SSPO_044670</name>
</gene>
<dbReference type="EMBL" id="AP019620">
    <property type="protein sequence ID" value="BBJ41749.1"/>
    <property type="molecule type" value="Genomic_DNA"/>
</dbReference>
<name>A0A4D4K6F4_9ACTN</name>
<evidence type="ECO:0000313" key="3">
    <source>
        <dbReference type="EMBL" id="GDY44691.1"/>
    </source>
</evidence>
<dbReference type="EMBL" id="BJHV01000001">
    <property type="protein sequence ID" value="GDY44691.1"/>
    <property type="molecule type" value="Genomic_DNA"/>
</dbReference>
<feature type="compositionally biased region" description="Gly residues" evidence="1">
    <location>
        <begin position="1"/>
        <end position="11"/>
    </location>
</feature>
<proteinExistence type="predicted"/>
<accession>A0A4D4K6F4</accession>
<evidence type="ECO:0000256" key="1">
    <source>
        <dbReference type="SAM" id="MobiDB-lite"/>
    </source>
</evidence>
<feature type="region of interest" description="Disordered" evidence="1">
    <location>
        <begin position="52"/>
        <end position="78"/>
    </location>
</feature>
<evidence type="ECO:0000313" key="4">
    <source>
        <dbReference type="Proteomes" id="UP000299290"/>
    </source>
</evidence>
<keyword evidence="4" id="KW-1185">Reference proteome</keyword>
<dbReference type="Proteomes" id="UP000299290">
    <property type="component" value="Unassembled WGS sequence"/>
</dbReference>
<dbReference type="Proteomes" id="UP000463951">
    <property type="component" value="Chromosome"/>
</dbReference>
<evidence type="ECO:0000313" key="2">
    <source>
        <dbReference type="EMBL" id="BBJ41749.1"/>
    </source>
</evidence>
<evidence type="ECO:0000313" key="5">
    <source>
        <dbReference type="Proteomes" id="UP000463951"/>
    </source>
</evidence>
<reference evidence="4 5" key="1">
    <citation type="journal article" date="2020" name="Int. J. Syst. Evol. Microbiol.">
        <title>Reclassification of Streptomyces castelarensis and Streptomyces sporoclivatus as later heterotypic synonyms of Streptomyces antimycoticus.</title>
        <authorList>
            <person name="Komaki H."/>
            <person name="Tamura T."/>
        </authorList>
    </citation>
    <scope>NUCLEOTIDE SEQUENCE [LARGE SCALE GENOMIC DNA]</scope>
    <source>
        <strain evidence="2 5">NBRC 100767</strain>
        <strain evidence="3 4">NBRC 12839</strain>
    </source>
</reference>
<feature type="region of interest" description="Disordered" evidence="1">
    <location>
        <begin position="1"/>
        <end position="21"/>
    </location>
</feature>
<dbReference type="AlphaFoldDB" id="A0A4D4K6F4"/>
<organism evidence="3 4">
    <name type="scientific">Streptomyces antimycoticus</name>
    <dbReference type="NCBI Taxonomy" id="68175"/>
    <lineage>
        <taxon>Bacteria</taxon>
        <taxon>Bacillati</taxon>
        <taxon>Actinomycetota</taxon>
        <taxon>Actinomycetes</taxon>
        <taxon>Kitasatosporales</taxon>
        <taxon>Streptomycetaceae</taxon>
        <taxon>Streptomyces</taxon>
        <taxon>Streptomyces violaceusniger group</taxon>
    </lineage>
</organism>